<dbReference type="AlphaFoldDB" id="A0A8K0GZH2"/>
<sequence length="579" mass="66797">MDLSICLDLIKEWLREGYTHLHFGVVRVVLSSHGCHNLPIAIKMALLNSNFLRYTHVMIGIVLSTLNAGSIVLMFFLNFNVPLKDLNLPTLLKIQIQMVGVELVSIAYAAILHHQLVYRLQNHALNLPYESFLRDPFLIATKKEIPTILQIPKQMTREEKRLLVVADPTFQTVADGQVKTSFLEPDSDQEIPSTTTLIFHTMDCYPSVCDPDYNNDLYNDGDDDDYYCSREKIKKKSPISTISWHRYYLDDPDNPWIAIKKPQISIYNKALQFLKKEEKEAKACYMFSLASISYDDDFRTFNRIFPKNLDFHYEKTSHLFYMLNGINESNLKQIYATSPPYEFQSELQRCPEKRVAELVQQFQAIVLSKADIESIYFKQSEEDEDITIALRYYPPSYTSEEDNSDDLLVLKAEPIHILSSQVISSLNIPVHILTSKYTSSIKAITYIDTGAHRTMMNPKILSLGNRVPHTEHFKVAESQVFETKWTSRKPIGIKFFPDCVIWTKVLGSNLPDVDILIGMDMYFQAQRLRILPNGISFKREFNPFIEQQKIYAMTDTIPSSFSELQSQLLKLCANNHSLF</sequence>
<protein>
    <submittedName>
        <fullName evidence="2">Uncharacterized protein</fullName>
    </submittedName>
</protein>
<proteinExistence type="predicted"/>
<evidence type="ECO:0000256" key="1">
    <source>
        <dbReference type="SAM" id="Phobius"/>
    </source>
</evidence>
<gene>
    <name evidence="2" type="ORF">FNV43_RR16778</name>
</gene>
<reference evidence="2" key="1">
    <citation type="submission" date="2020-03" db="EMBL/GenBank/DDBJ databases">
        <title>A high-quality chromosome-level genome assembly of a woody plant with both climbing and erect habits, Rhamnella rubrinervis.</title>
        <authorList>
            <person name="Lu Z."/>
            <person name="Yang Y."/>
            <person name="Zhu X."/>
            <person name="Sun Y."/>
        </authorList>
    </citation>
    <scope>NUCLEOTIDE SEQUENCE</scope>
    <source>
        <strain evidence="2">BYM</strain>
        <tissue evidence="2">Leaf</tissue>
    </source>
</reference>
<organism evidence="2 3">
    <name type="scientific">Rhamnella rubrinervis</name>
    <dbReference type="NCBI Taxonomy" id="2594499"/>
    <lineage>
        <taxon>Eukaryota</taxon>
        <taxon>Viridiplantae</taxon>
        <taxon>Streptophyta</taxon>
        <taxon>Embryophyta</taxon>
        <taxon>Tracheophyta</taxon>
        <taxon>Spermatophyta</taxon>
        <taxon>Magnoliopsida</taxon>
        <taxon>eudicotyledons</taxon>
        <taxon>Gunneridae</taxon>
        <taxon>Pentapetalae</taxon>
        <taxon>rosids</taxon>
        <taxon>fabids</taxon>
        <taxon>Rosales</taxon>
        <taxon>Rhamnaceae</taxon>
        <taxon>rhamnoid group</taxon>
        <taxon>Rhamneae</taxon>
        <taxon>Rhamnella</taxon>
    </lineage>
</organism>
<name>A0A8K0GZH2_9ROSA</name>
<dbReference type="InterPro" id="IPR053098">
    <property type="entry name" value="Petuviruses_polyprotein"/>
</dbReference>
<dbReference type="OrthoDB" id="1720991at2759"/>
<dbReference type="Proteomes" id="UP000796880">
    <property type="component" value="Unassembled WGS sequence"/>
</dbReference>
<evidence type="ECO:0000313" key="2">
    <source>
        <dbReference type="EMBL" id="KAF3442860.1"/>
    </source>
</evidence>
<keyword evidence="3" id="KW-1185">Reference proteome</keyword>
<evidence type="ECO:0000313" key="3">
    <source>
        <dbReference type="Proteomes" id="UP000796880"/>
    </source>
</evidence>
<accession>A0A8K0GZH2</accession>
<dbReference type="PANTHER" id="PTHR48435">
    <property type="entry name" value="POLYPROTEIN"/>
    <property type="match status" value="1"/>
</dbReference>
<keyword evidence="1" id="KW-0472">Membrane</keyword>
<dbReference type="EMBL" id="VOIH02000007">
    <property type="protein sequence ID" value="KAF3442860.1"/>
    <property type="molecule type" value="Genomic_DNA"/>
</dbReference>
<dbReference type="PANTHER" id="PTHR48435:SF1">
    <property type="entry name" value="POLYPROTEIN"/>
    <property type="match status" value="1"/>
</dbReference>
<keyword evidence="1" id="KW-0812">Transmembrane</keyword>
<dbReference type="InterPro" id="IPR028919">
    <property type="entry name" value="Viral_movement"/>
</dbReference>
<dbReference type="Pfam" id="PF01107">
    <property type="entry name" value="MP"/>
    <property type="match status" value="1"/>
</dbReference>
<keyword evidence="1" id="KW-1133">Transmembrane helix</keyword>
<comment type="caution">
    <text evidence="2">The sequence shown here is derived from an EMBL/GenBank/DDBJ whole genome shotgun (WGS) entry which is preliminary data.</text>
</comment>
<feature type="transmembrane region" description="Helical" evidence="1">
    <location>
        <begin position="91"/>
        <end position="111"/>
    </location>
</feature>
<feature type="transmembrane region" description="Helical" evidence="1">
    <location>
        <begin position="54"/>
        <end position="79"/>
    </location>
</feature>